<feature type="compositionally biased region" description="Polar residues" evidence="9">
    <location>
        <begin position="302"/>
        <end position="319"/>
    </location>
</feature>
<feature type="compositionally biased region" description="Polar residues" evidence="9">
    <location>
        <begin position="281"/>
        <end position="294"/>
    </location>
</feature>
<dbReference type="Pfam" id="PF00569">
    <property type="entry name" value="ZZ"/>
    <property type="match status" value="1"/>
</dbReference>
<evidence type="ECO:0000256" key="4">
    <source>
        <dbReference type="ARBA" id="ARBA00022679"/>
    </source>
</evidence>
<evidence type="ECO:0000313" key="11">
    <source>
        <dbReference type="EMBL" id="NOV47708.1"/>
    </source>
</evidence>
<dbReference type="InterPro" id="IPR050774">
    <property type="entry name" value="KCMF1/Dystrophin"/>
</dbReference>
<feature type="compositionally biased region" description="Basic and acidic residues" evidence="9">
    <location>
        <begin position="436"/>
        <end position="446"/>
    </location>
</feature>
<dbReference type="PROSITE" id="PS50135">
    <property type="entry name" value="ZF_ZZ_2"/>
    <property type="match status" value="1"/>
</dbReference>
<comment type="catalytic activity">
    <reaction evidence="1">
        <text>S-ubiquitinyl-[E2 ubiquitin-conjugating enzyme]-L-cysteine + [acceptor protein]-L-lysine = [E2 ubiquitin-conjugating enzyme]-L-cysteine + N(6)-ubiquitinyl-[acceptor protein]-L-lysine.</text>
        <dbReference type="EC" id="2.3.2.27"/>
    </reaction>
</comment>
<dbReference type="SUPFAM" id="SSF57850">
    <property type="entry name" value="RING/U-box"/>
    <property type="match status" value="1"/>
</dbReference>
<dbReference type="EMBL" id="GIIL01003982">
    <property type="protein sequence ID" value="NOV47708.1"/>
    <property type="molecule type" value="Transcribed_RNA"/>
</dbReference>
<keyword evidence="7" id="KW-0862">Zinc</keyword>
<dbReference type="InterPro" id="IPR043145">
    <property type="entry name" value="Znf_ZZ_sf"/>
</dbReference>
<feature type="region of interest" description="Disordered" evidence="9">
    <location>
        <begin position="400"/>
        <end position="456"/>
    </location>
</feature>
<evidence type="ECO:0000259" key="10">
    <source>
        <dbReference type="PROSITE" id="PS50135"/>
    </source>
</evidence>
<evidence type="ECO:0000256" key="5">
    <source>
        <dbReference type="ARBA" id="ARBA00022723"/>
    </source>
</evidence>
<dbReference type="AlphaFoldDB" id="A0A6M2DRJ1"/>
<evidence type="ECO:0000256" key="9">
    <source>
        <dbReference type="SAM" id="MobiDB-lite"/>
    </source>
</evidence>
<dbReference type="InterPro" id="IPR008598">
    <property type="entry name" value="Di19_Zn-bd"/>
</dbReference>
<dbReference type="GO" id="GO:0099536">
    <property type="term" value="P:synaptic signaling"/>
    <property type="evidence" value="ECO:0007669"/>
    <property type="project" value="TreeGrafter"/>
</dbReference>
<reference evidence="11" key="1">
    <citation type="submission" date="2020-03" db="EMBL/GenBank/DDBJ databases">
        <title>Transcriptomic Profiling of the Digestive Tract of the Rat Flea, Xenopsylla cheopis, Following Blood Feeding and Infection with Yersinia pestis.</title>
        <authorList>
            <person name="Bland D.M."/>
            <person name="Martens C.A."/>
            <person name="Virtaneva K."/>
            <person name="Kanakabandi K."/>
            <person name="Long D."/>
            <person name="Rosenke R."/>
            <person name="Saturday G.A."/>
            <person name="Hoyt F.H."/>
            <person name="Bruno D.P."/>
            <person name="Ribeiro J.M.C."/>
            <person name="Hinnebusch J."/>
        </authorList>
    </citation>
    <scope>NUCLEOTIDE SEQUENCE</scope>
</reference>
<dbReference type="CDD" id="cd02338">
    <property type="entry name" value="ZZ_PCMF_like"/>
    <property type="match status" value="1"/>
</dbReference>
<dbReference type="Pfam" id="PF05605">
    <property type="entry name" value="zf-Di19"/>
    <property type="match status" value="1"/>
</dbReference>
<evidence type="ECO:0000256" key="8">
    <source>
        <dbReference type="PROSITE-ProRule" id="PRU00228"/>
    </source>
</evidence>
<feature type="domain" description="ZZ-type" evidence="10">
    <location>
        <begin position="4"/>
        <end position="60"/>
    </location>
</feature>
<evidence type="ECO:0000256" key="3">
    <source>
        <dbReference type="ARBA" id="ARBA00012483"/>
    </source>
</evidence>
<dbReference type="GO" id="GO:0005886">
    <property type="term" value="C:plasma membrane"/>
    <property type="evidence" value="ECO:0007669"/>
    <property type="project" value="TreeGrafter"/>
</dbReference>
<dbReference type="InterPro" id="IPR000433">
    <property type="entry name" value="Znf_ZZ"/>
</dbReference>
<dbReference type="PANTHER" id="PTHR12268">
    <property type="entry name" value="E3 UBIQUITIN-PROTEIN LIGASE KCMF1"/>
    <property type="match status" value="1"/>
</dbReference>
<evidence type="ECO:0000256" key="2">
    <source>
        <dbReference type="ARBA" id="ARBA00010938"/>
    </source>
</evidence>
<keyword evidence="5" id="KW-0479">Metal-binding</keyword>
<keyword evidence="6 8" id="KW-0863">Zinc-finger</keyword>
<protein>
    <recommendedName>
        <fullName evidence="3">RING-type E3 ubiquitin transferase</fullName>
        <ecNumber evidence="3">2.3.2.27</ecNumber>
    </recommendedName>
</protein>
<name>A0A6M2DRJ1_XENCH</name>
<feature type="region of interest" description="Disordered" evidence="9">
    <location>
        <begin position="267"/>
        <end position="319"/>
    </location>
</feature>
<keyword evidence="4" id="KW-0808">Transferase</keyword>
<evidence type="ECO:0000256" key="6">
    <source>
        <dbReference type="ARBA" id="ARBA00022771"/>
    </source>
</evidence>
<dbReference type="GO" id="GO:0010646">
    <property type="term" value="P:regulation of cell communication"/>
    <property type="evidence" value="ECO:0007669"/>
    <property type="project" value="UniProtKB-ARBA"/>
</dbReference>
<proteinExistence type="inferred from homology"/>
<dbReference type="PANTHER" id="PTHR12268:SF13">
    <property type="entry name" value="E3 UBIQUITIN-PROTEIN LIGASE KCMF1"/>
    <property type="match status" value="1"/>
</dbReference>
<evidence type="ECO:0000256" key="7">
    <source>
        <dbReference type="ARBA" id="ARBA00022833"/>
    </source>
</evidence>
<dbReference type="GO" id="GO:0023051">
    <property type="term" value="P:regulation of signaling"/>
    <property type="evidence" value="ECO:0007669"/>
    <property type="project" value="UniProtKB-ARBA"/>
</dbReference>
<evidence type="ECO:0000256" key="1">
    <source>
        <dbReference type="ARBA" id="ARBA00000900"/>
    </source>
</evidence>
<dbReference type="SMART" id="SM00291">
    <property type="entry name" value="ZnF_ZZ"/>
    <property type="match status" value="1"/>
</dbReference>
<dbReference type="EC" id="2.3.2.27" evidence="3"/>
<dbReference type="GO" id="GO:0061630">
    <property type="term" value="F:ubiquitin protein ligase activity"/>
    <property type="evidence" value="ECO:0007669"/>
    <property type="project" value="UniProtKB-EC"/>
</dbReference>
<feature type="compositionally biased region" description="Low complexity" evidence="9">
    <location>
        <begin position="181"/>
        <end position="193"/>
    </location>
</feature>
<accession>A0A6M2DRJ1</accession>
<sequence length="456" mass="49678">MSRHDGVSCDSCMKNNFRGHRYKCLICYDYDLCASCYEEGATTTRHTTEHPMQCILTRSDFDLYYGGESLPNDQPQAYTCPFCNKMGLTDVTLQEHVSADHTDISFEVVCPVCAAVPGGDPNLITDDFVGHLTLEHRTGSRDLISFLDEPSGIRHGGIRRIPHSSRGVGSTRARRSNMHFSSSGGLSSLSPSSRESVDPIAELLSQLSGVRRSAVAASSPSPAVITSNTTSSQLQQLHMQIQLERQQVTAARQQIERLPRRQAQLLSGTGAGAGANPATNSTSAPNSQTAQNKSGAMPGSALLTSTLHNPPSPWQSHSNSQQFLLSRFMNTTMSDRQLAGMEQLRADRSLFAQGLTLATLSITEPELEIVEIVTPLNENDSSESMNNASPPPQDKIINPHTNTHQRDVHTTTTVTTHPNKPAAKSGDRKPKHVGNKTRDLKSRGDTLKVNQVADRR</sequence>
<dbReference type="GO" id="GO:0045202">
    <property type="term" value="C:synapse"/>
    <property type="evidence" value="ECO:0007669"/>
    <property type="project" value="GOC"/>
</dbReference>
<dbReference type="PROSITE" id="PS01357">
    <property type="entry name" value="ZF_ZZ_1"/>
    <property type="match status" value="1"/>
</dbReference>
<organism evidence="11">
    <name type="scientific">Xenopsylla cheopis</name>
    <name type="common">Oriental rat flea</name>
    <name type="synonym">Pulex cheopis</name>
    <dbReference type="NCBI Taxonomy" id="163159"/>
    <lineage>
        <taxon>Eukaryota</taxon>
        <taxon>Metazoa</taxon>
        <taxon>Ecdysozoa</taxon>
        <taxon>Arthropoda</taxon>
        <taxon>Hexapoda</taxon>
        <taxon>Insecta</taxon>
        <taxon>Pterygota</taxon>
        <taxon>Neoptera</taxon>
        <taxon>Endopterygota</taxon>
        <taxon>Siphonaptera</taxon>
        <taxon>Pulicidae</taxon>
        <taxon>Xenopsyllinae</taxon>
        <taxon>Xenopsylla</taxon>
    </lineage>
</organism>
<feature type="region of interest" description="Disordered" evidence="9">
    <location>
        <begin position="155"/>
        <end position="194"/>
    </location>
</feature>
<comment type="similarity">
    <text evidence="2">Belongs to the KCMF1 family.</text>
</comment>
<dbReference type="GO" id="GO:0008270">
    <property type="term" value="F:zinc ion binding"/>
    <property type="evidence" value="ECO:0007669"/>
    <property type="project" value="UniProtKB-KW"/>
</dbReference>
<dbReference type="Gene3D" id="3.30.60.90">
    <property type="match status" value="1"/>
</dbReference>